<evidence type="ECO:0000313" key="1">
    <source>
        <dbReference type="EMBL" id="OEJ28918.1"/>
    </source>
</evidence>
<dbReference type="AlphaFoldDB" id="A0A1E5PH85"/>
<gene>
    <name evidence="1" type="ORF">AS594_35345</name>
</gene>
<accession>A0A1E5PH85</accession>
<dbReference type="Proteomes" id="UP000095759">
    <property type="component" value="Unassembled WGS sequence"/>
</dbReference>
<evidence type="ECO:0000313" key="2">
    <source>
        <dbReference type="Proteomes" id="UP000095759"/>
    </source>
</evidence>
<reference evidence="1 2" key="1">
    <citation type="submission" date="2016-08" db="EMBL/GenBank/DDBJ databases">
        <title>Complete genome sequence of Streptomyces agglomeratus strain 6-3-2, a novel anti-MRSA actinomycete isolated from Wuli of Tebit, China.</title>
        <authorList>
            <person name="Chen X."/>
        </authorList>
    </citation>
    <scope>NUCLEOTIDE SEQUENCE [LARGE SCALE GENOMIC DNA]</scope>
    <source>
        <strain evidence="1 2">6-3-2</strain>
    </source>
</reference>
<keyword evidence="2" id="KW-1185">Reference proteome</keyword>
<organism evidence="1 2">
    <name type="scientific">Streptomyces agglomeratus</name>
    <dbReference type="NCBI Taxonomy" id="285458"/>
    <lineage>
        <taxon>Bacteria</taxon>
        <taxon>Bacillati</taxon>
        <taxon>Actinomycetota</taxon>
        <taxon>Actinomycetes</taxon>
        <taxon>Kitasatosporales</taxon>
        <taxon>Streptomycetaceae</taxon>
        <taxon>Streptomyces</taxon>
    </lineage>
</organism>
<name>A0A1E5PH85_9ACTN</name>
<protein>
    <submittedName>
        <fullName evidence="1">Uncharacterized protein</fullName>
    </submittedName>
</protein>
<proteinExistence type="predicted"/>
<sequence>MDYLYVNSVVRSLLRRRSTPVAAAEQAVVHMICTCSVFHPGCSEEREGCGAYWNVILEVGP</sequence>
<comment type="caution">
    <text evidence="1">The sequence shown here is derived from an EMBL/GenBank/DDBJ whole genome shotgun (WGS) entry which is preliminary data.</text>
</comment>
<dbReference type="EMBL" id="MEHJ01000001">
    <property type="protein sequence ID" value="OEJ28918.1"/>
    <property type="molecule type" value="Genomic_DNA"/>
</dbReference>